<protein>
    <submittedName>
        <fullName evidence="1">Uncharacterized protein</fullName>
    </submittedName>
</protein>
<dbReference type="Proteomes" id="UP001148737">
    <property type="component" value="Unassembled WGS sequence"/>
</dbReference>
<keyword evidence="2" id="KW-1185">Reference proteome</keyword>
<organism evidence="1 2">
    <name type="scientific">Lecanicillium saksenae</name>
    <dbReference type="NCBI Taxonomy" id="468837"/>
    <lineage>
        <taxon>Eukaryota</taxon>
        <taxon>Fungi</taxon>
        <taxon>Dikarya</taxon>
        <taxon>Ascomycota</taxon>
        <taxon>Pezizomycotina</taxon>
        <taxon>Sordariomycetes</taxon>
        <taxon>Hypocreomycetidae</taxon>
        <taxon>Hypocreales</taxon>
        <taxon>Cordycipitaceae</taxon>
        <taxon>Lecanicillium</taxon>
    </lineage>
</organism>
<comment type="caution">
    <text evidence="1">The sequence shown here is derived from an EMBL/GenBank/DDBJ whole genome shotgun (WGS) entry which is preliminary data.</text>
</comment>
<evidence type="ECO:0000313" key="2">
    <source>
        <dbReference type="Proteomes" id="UP001148737"/>
    </source>
</evidence>
<evidence type="ECO:0000313" key="1">
    <source>
        <dbReference type="EMBL" id="KAJ3494245.1"/>
    </source>
</evidence>
<sequence length="102" mass="11878">MAKSRPSDVFFFSCPRTLSNLLVKLLSQQKGWEESGYYMHDAFLYALQNFSKTPDGKAEPEHRQEFVRQLRESFNKMEAARETAHNNPPQPDLGAFHHLRSH</sequence>
<accession>A0ACC1QX63</accession>
<gene>
    <name evidence="1" type="ORF">NLG97_g4199</name>
</gene>
<reference evidence="1" key="1">
    <citation type="submission" date="2022-07" db="EMBL/GenBank/DDBJ databases">
        <title>Genome Sequence of Lecanicillium saksenae.</title>
        <authorList>
            <person name="Buettner E."/>
        </authorList>
    </citation>
    <scope>NUCLEOTIDE SEQUENCE</scope>
    <source>
        <strain evidence="1">VT-O1</strain>
    </source>
</reference>
<proteinExistence type="predicted"/>
<dbReference type="EMBL" id="JANAKD010000398">
    <property type="protein sequence ID" value="KAJ3494245.1"/>
    <property type="molecule type" value="Genomic_DNA"/>
</dbReference>
<name>A0ACC1QX63_9HYPO</name>